<dbReference type="SUPFAM" id="SSF69075">
    <property type="entry name" value="Glutamyl tRNA-reductase dimerization domain"/>
    <property type="match status" value="1"/>
</dbReference>
<dbReference type="GO" id="GO:0019353">
    <property type="term" value="P:protoporphyrinogen IX biosynthetic process from glutamate"/>
    <property type="evidence" value="ECO:0007669"/>
    <property type="project" value="TreeGrafter"/>
</dbReference>
<evidence type="ECO:0000256" key="4">
    <source>
        <dbReference type="ARBA" id="ARBA00022857"/>
    </source>
</evidence>
<feature type="active site" description="Nucleophile" evidence="8 9">
    <location>
        <position position="56"/>
    </location>
</feature>
<evidence type="ECO:0000256" key="9">
    <source>
        <dbReference type="PIRSR" id="PIRSR000445-1"/>
    </source>
</evidence>
<feature type="binding site" evidence="8 10">
    <location>
        <position position="111"/>
    </location>
    <ligand>
        <name>substrate</name>
    </ligand>
</feature>
<organism evidence="17 18">
    <name type="scientific">Urechidicola croceus</name>
    <dbReference type="NCBI Taxonomy" id="1850246"/>
    <lineage>
        <taxon>Bacteria</taxon>
        <taxon>Pseudomonadati</taxon>
        <taxon>Bacteroidota</taxon>
        <taxon>Flavobacteriia</taxon>
        <taxon>Flavobacteriales</taxon>
        <taxon>Flavobacteriaceae</taxon>
        <taxon>Urechidicola</taxon>
    </lineage>
</organism>
<evidence type="ECO:0000256" key="3">
    <source>
        <dbReference type="ARBA" id="ARBA00012970"/>
    </source>
</evidence>
<evidence type="ECO:0000256" key="12">
    <source>
        <dbReference type="PIRSR" id="PIRSR000445-4"/>
    </source>
</evidence>
<feature type="binding site" evidence="8 11">
    <location>
        <begin position="191"/>
        <end position="196"/>
    </location>
    <ligand>
        <name>NADP(+)</name>
        <dbReference type="ChEBI" id="CHEBI:58349"/>
    </ligand>
</feature>
<evidence type="ECO:0000256" key="11">
    <source>
        <dbReference type="PIRSR" id="PIRSR000445-3"/>
    </source>
</evidence>
<feature type="binding site" evidence="8 10">
    <location>
        <position position="122"/>
    </location>
    <ligand>
        <name>substrate</name>
    </ligand>
</feature>
<dbReference type="NCBIfam" id="TIGR01035">
    <property type="entry name" value="hemA"/>
    <property type="match status" value="1"/>
</dbReference>
<dbReference type="OrthoDB" id="110209at2"/>
<evidence type="ECO:0000256" key="5">
    <source>
        <dbReference type="ARBA" id="ARBA00023002"/>
    </source>
</evidence>
<protein>
    <recommendedName>
        <fullName evidence="3 8">Glutamyl-tRNA reductase</fullName>
        <shortName evidence="8">GluTR</shortName>
        <ecNumber evidence="3 8">1.2.1.70</ecNumber>
    </recommendedName>
</protein>
<keyword evidence="6 8" id="KW-0627">Porphyrin biosynthesis</keyword>
<dbReference type="HAMAP" id="MF_00087">
    <property type="entry name" value="Glu_tRNA_reductase"/>
    <property type="match status" value="1"/>
</dbReference>
<dbReference type="SUPFAM" id="SSF69742">
    <property type="entry name" value="Glutamyl tRNA-reductase catalytic, N-terminal domain"/>
    <property type="match status" value="1"/>
</dbReference>
<dbReference type="InterPro" id="IPR000343">
    <property type="entry name" value="4pyrrol_synth_GluRdtase"/>
</dbReference>
<comment type="function">
    <text evidence="8">Catalyzes the NADPH-dependent reduction of glutamyl-tRNA(Glu) to glutamate 1-semialdehyde (GSA).</text>
</comment>
<evidence type="ECO:0000313" key="17">
    <source>
        <dbReference type="EMBL" id="AOW20264.1"/>
    </source>
</evidence>
<dbReference type="UniPathway" id="UPA00251">
    <property type="reaction ID" value="UER00316"/>
</dbReference>
<evidence type="ECO:0000256" key="7">
    <source>
        <dbReference type="ARBA" id="ARBA00047464"/>
    </source>
</evidence>
<keyword evidence="18" id="KW-1185">Reference proteome</keyword>
<dbReference type="PANTHER" id="PTHR43013">
    <property type="entry name" value="GLUTAMYL-TRNA REDUCTASE"/>
    <property type="match status" value="1"/>
</dbReference>
<evidence type="ECO:0000313" key="18">
    <source>
        <dbReference type="Proteomes" id="UP000176050"/>
    </source>
</evidence>
<dbReference type="Proteomes" id="UP000176050">
    <property type="component" value="Chromosome"/>
</dbReference>
<comment type="pathway">
    <text evidence="1 8 13">Porphyrin-containing compound metabolism; protoporphyrin-IX biosynthesis; 5-aminolevulinate from L-glutamyl-tRNA(Glu): step 1/2.</text>
</comment>
<accession>A0A1D8P6R4</accession>
<dbReference type="PANTHER" id="PTHR43013:SF1">
    <property type="entry name" value="GLUTAMYL-TRNA REDUCTASE"/>
    <property type="match status" value="1"/>
</dbReference>
<feature type="site" description="Important for activity" evidence="8 12">
    <location>
        <position position="101"/>
    </location>
</feature>
<dbReference type="RefSeq" id="WP_070236402.1">
    <property type="nucleotide sequence ID" value="NZ_CP017478.1"/>
</dbReference>
<dbReference type="InterPro" id="IPR036343">
    <property type="entry name" value="GluRdtase_N_sf"/>
</dbReference>
<dbReference type="Gene3D" id="3.30.460.30">
    <property type="entry name" value="Glutamyl-tRNA reductase, N-terminal domain"/>
    <property type="match status" value="1"/>
</dbReference>
<dbReference type="AlphaFoldDB" id="A0A1D8P6R4"/>
<dbReference type="InterPro" id="IPR036453">
    <property type="entry name" value="GluRdtase_dimer_dom_sf"/>
</dbReference>
<dbReference type="Pfam" id="PF00745">
    <property type="entry name" value="GlutR_dimer"/>
    <property type="match status" value="1"/>
</dbReference>
<comment type="similarity">
    <text evidence="2 8 13">Belongs to the glutamyl-tRNA reductase family.</text>
</comment>
<evidence type="ECO:0000256" key="1">
    <source>
        <dbReference type="ARBA" id="ARBA00005059"/>
    </source>
</evidence>
<comment type="subunit">
    <text evidence="8">Homodimer.</text>
</comment>
<evidence type="ECO:0000259" key="14">
    <source>
        <dbReference type="Pfam" id="PF00745"/>
    </source>
</evidence>
<dbReference type="STRING" id="1850246.LPB138_06050"/>
<dbReference type="PIRSF" id="PIRSF000445">
    <property type="entry name" value="4pyrrol_synth_GluRdtase"/>
    <property type="match status" value="1"/>
</dbReference>
<evidence type="ECO:0000259" key="16">
    <source>
        <dbReference type="Pfam" id="PF05201"/>
    </source>
</evidence>
<comment type="catalytic activity">
    <reaction evidence="7 8 13">
        <text>(S)-4-amino-5-oxopentanoate + tRNA(Glu) + NADP(+) = L-glutamyl-tRNA(Glu) + NADPH + H(+)</text>
        <dbReference type="Rhea" id="RHEA:12344"/>
        <dbReference type="Rhea" id="RHEA-COMP:9663"/>
        <dbReference type="Rhea" id="RHEA-COMP:9680"/>
        <dbReference type="ChEBI" id="CHEBI:15378"/>
        <dbReference type="ChEBI" id="CHEBI:57501"/>
        <dbReference type="ChEBI" id="CHEBI:57783"/>
        <dbReference type="ChEBI" id="CHEBI:58349"/>
        <dbReference type="ChEBI" id="CHEBI:78442"/>
        <dbReference type="ChEBI" id="CHEBI:78520"/>
        <dbReference type="EC" id="1.2.1.70"/>
    </reaction>
</comment>
<keyword evidence="5 8" id="KW-0560">Oxidoreductase</keyword>
<dbReference type="Gene3D" id="3.40.50.720">
    <property type="entry name" value="NAD(P)-binding Rossmann-like Domain"/>
    <property type="match status" value="1"/>
</dbReference>
<dbReference type="GO" id="GO:0050661">
    <property type="term" value="F:NADP binding"/>
    <property type="evidence" value="ECO:0007669"/>
    <property type="project" value="InterPro"/>
</dbReference>
<gene>
    <name evidence="8" type="primary">hemA</name>
    <name evidence="17" type="ORF">LPB138_06050</name>
</gene>
<evidence type="ECO:0000256" key="13">
    <source>
        <dbReference type="RuleBase" id="RU000584"/>
    </source>
</evidence>
<comment type="domain">
    <text evidence="8">Possesses an unusual extended V-shaped dimeric structure with each monomer consisting of three distinct domains arranged along a curved 'spinal' alpha-helix. The N-terminal catalytic domain specifically recognizes the glutamate moiety of the substrate. The second domain is the NADPH-binding domain, and the third C-terminal domain is responsible for dimerization.</text>
</comment>
<dbReference type="SUPFAM" id="SSF51735">
    <property type="entry name" value="NAD(P)-binding Rossmann-fold domains"/>
    <property type="match status" value="1"/>
</dbReference>
<dbReference type="EC" id="1.2.1.70" evidence="3 8"/>
<dbReference type="InterPro" id="IPR006151">
    <property type="entry name" value="Shikm_DH/Glu-tRNA_Rdtase"/>
</dbReference>
<feature type="domain" description="Tetrapyrrole biosynthesis glutamyl-tRNA reductase dimerisation" evidence="14">
    <location>
        <begin position="318"/>
        <end position="412"/>
    </location>
</feature>
<feature type="binding site" evidence="8 10">
    <location>
        <begin position="116"/>
        <end position="118"/>
    </location>
    <ligand>
        <name>substrate</name>
    </ligand>
</feature>
<evidence type="ECO:0000259" key="15">
    <source>
        <dbReference type="Pfam" id="PF01488"/>
    </source>
</evidence>
<evidence type="ECO:0000256" key="8">
    <source>
        <dbReference type="HAMAP-Rule" id="MF_00087"/>
    </source>
</evidence>
<feature type="domain" description="Quinate/shikimate 5-dehydrogenase/glutamyl-tRNA reductase" evidence="15">
    <location>
        <begin position="175"/>
        <end position="302"/>
    </location>
</feature>
<dbReference type="Pfam" id="PF01488">
    <property type="entry name" value="Shikimate_DH"/>
    <property type="match status" value="1"/>
</dbReference>
<keyword evidence="4 8" id="KW-0521">NADP</keyword>
<comment type="miscellaneous">
    <text evidence="8">During catalysis, the active site Cys acts as a nucleophile attacking the alpha-carbonyl group of tRNA-bound glutamate with the formation of a thioester intermediate between enzyme and glutamate, and the concomitant release of tRNA(Glu). The thioester intermediate is finally reduced by direct hydride transfer from NADPH, to form the product GSA.</text>
</comment>
<dbReference type="EMBL" id="CP017478">
    <property type="protein sequence ID" value="AOW20264.1"/>
    <property type="molecule type" value="Genomic_DNA"/>
</dbReference>
<dbReference type="InterPro" id="IPR036291">
    <property type="entry name" value="NAD(P)-bd_dom_sf"/>
</dbReference>
<dbReference type="GO" id="GO:0008883">
    <property type="term" value="F:glutamyl-tRNA reductase activity"/>
    <property type="evidence" value="ECO:0007669"/>
    <property type="project" value="UniProtKB-UniRule"/>
</dbReference>
<feature type="domain" description="Glutamyl-tRNA reductase N-terminal" evidence="16">
    <location>
        <begin position="13"/>
        <end position="158"/>
    </location>
</feature>
<evidence type="ECO:0000256" key="2">
    <source>
        <dbReference type="ARBA" id="ARBA00005916"/>
    </source>
</evidence>
<reference evidence="17 18" key="1">
    <citation type="submission" date="2016-10" db="EMBL/GenBank/DDBJ databases">
        <title>Lutibacter sp. LPB0138, isolated from marine gastropod.</title>
        <authorList>
            <person name="Kim E."/>
            <person name="Yi H."/>
        </authorList>
    </citation>
    <scope>NUCLEOTIDE SEQUENCE [LARGE SCALE GENOMIC DNA]</scope>
    <source>
        <strain evidence="17 18">LPB0138</strain>
    </source>
</reference>
<dbReference type="Pfam" id="PF05201">
    <property type="entry name" value="GlutR_N"/>
    <property type="match status" value="1"/>
</dbReference>
<dbReference type="InterPro" id="IPR015896">
    <property type="entry name" value="4pyrrol_synth_GluRdtase_dimer"/>
</dbReference>
<evidence type="ECO:0000256" key="6">
    <source>
        <dbReference type="ARBA" id="ARBA00023244"/>
    </source>
</evidence>
<evidence type="ECO:0000256" key="10">
    <source>
        <dbReference type="PIRSR" id="PIRSR000445-2"/>
    </source>
</evidence>
<proteinExistence type="inferred from homology"/>
<sequence length="418" mass="47020">MNLDNSSRKLYNVGLSYKKADINTRSKFSISKKNQLLLLEEAKELGLQGVFVLSTCNRTEVMGFASHPFELISLLCKYSGESVEDFVKVANIFKGDEAIDHLFRTATGLESQILGDYEIVAQLKKAFQQAKVAGNVNAYLERLFNLVLQASKQVKNQTQFSSGITSVAYVAIQYALNHTSNFNDKNILVLGLGDIGKNTCKNLIQYTNNNNIKLINRTQDKADKFGNHKERVTVVPFENLPNELHQTDVLIVSTSASQPIVTKEFLPNDRPILIVDLSVPKNVDSNVEELSNVTLVNVDILSKETDKTLALREKEVFKVEEILEKHKSEFSDWLSHRKHVPALTAIKETLVSIKAEGIDYHSRKIENFDANQAEIISSHIIQKITTQFAKHLKDSNTNTNQTLDVLHKVFNIDTTVNE</sequence>
<feature type="binding site" evidence="8 10">
    <location>
        <begin position="55"/>
        <end position="58"/>
    </location>
    <ligand>
        <name>substrate</name>
    </ligand>
</feature>
<dbReference type="InterPro" id="IPR015895">
    <property type="entry name" value="4pyrrol_synth_GluRdtase_N"/>
</dbReference>
<dbReference type="KEGG" id="lul:LPB138_06050"/>
<name>A0A1D8P6R4_9FLAO</name>